<name>A0ABT8T188_9HYPH</name>
<keyword evidence="5 6" id="KW-0503">Monooxygenase</keyword>
<dbReference type="Pfam" id="PF03060">
    <property type="entry name" value="NMO"/>
    <property type="match status" value="1"/>
</dbReference>
<organism evidence="6 7">
    <name type="scientific">Rhizobium oryzicola</name>
    <dbReference type="NCBI Taxonomy" id="1232668"/>
    <lineage>
        <taxon>Bacteria</taxon>
        <taxon>Pseudomonadati</taxon>
        <taxon>Pseudomonadota</taxon>
        <taxon>Alphaproteobacteria</taxon>
        <taxon>Hyphomicrobiales</taxon>
        <taxon>Rhizobiaceae</taxon>
        <taxon>Rhizobium/Agrobacterium group</taxon>
        <taxon>Rhizobium</taxon>
    </lineage>
</organism>
<protein>
    <submittedName>
        <fullName evidence="6">Nitronate monooxygenase family protein</fullName>
        <ecNumber evidence="6">1.13.12.-</ecNumber>
    </submittedName>
</protein>
<reference evidence="6" key="1">
    <citation type="journal article" date="2015" name="Int. J. Syst. Evol. Microbiol.">
        <title>Rhizobium oryzicola sp. nov., potential plant-growth-promoting endophytic bacteria isolated from rice roots.</title>
        <authorList>
            <person name="Zhang X.X."/>
            <person name="Gao J.S."/>
            <person name="Cao Y.H."/>
            <person name="Sheirdil R.A."/>
            <person name="Wang X.C."/>
            <person name="Zhang L."/>
        </authorList>
    </citation>
    <scope>NUCLEOTIDE SEQUENCE</scope>
    <source>
        <strain evidence="6">05753</strain>
    </source>
</reference>
<dbReference type="Gene3D" id="3.20.20.70">
    <property type="entry name" value="Aldolase class I"/>
    <property type="match status" value="1"/>
</dbReference>
<dbReference type="Proteomes" id="UP001169006">
    <property type="component" value="Unassembled WGS sequence"/>
</dbReference>
<dbReference type="CDD" id="cd04730">
    <property type="entry name" value="NPD_like"/>
    <property type="match status" value="1"/>
</dbReference>
<evidence type="ECO:0000313" key="7">
    <source>
        <dbReference type="Proteomes" id="UP001169006"/>
    </source>
</evidence>
<dbReference type="PANTHER" id="PTHR42747:SF4">
    <property type="entry name" value="BLR1330 PROTEIN"/>
    <property type="match status" value="1"/>
</dbReference>
<proteinExistence type="inferred from homology"/>
<dbReference type="InterPro" id="IPR004136">
    <property type="entry name" value="NMO"/>
</dbReference>
<sequence length="313" mass="32826">MPVPSSFQNLRLPAVAAPMFLASGPDLVVEVCRSGVVGTLPALNQRSTQGFADWLNEISERLKPHPTAAPFGVNIIVHRSNPRVEADLMEIVKHKVPLVITSLGAVPDVVNAVHSYGGLVFHDVINRRHAEKAVEAGVDGLIAVCAGAGGHGGTLSPFAFIPEIRSFFSGTILLSGAISNGQQIAAARMMGADLAYLGTRFLVTRESLASDAQKEMTAKARAGDIVYTPAISGVNANFLRQSIVAAGLDPENLVAHGAMDLGNEAKAWKTVWSAGQGVSAIDDIPGAAELCERLIRDYAEACAAAAKDPFAAR</sequence>
<dbReference type="GO" id="GO:0004497">
    <property type="term" value="F:monooxygenase activity"/>
    <property type="evidence" value="ECO:0007669"/>
    <property type="project" value="UniProtKB-KW"/>
</dbReference>
<keyword evidence="4 6" id="KW-0560">Oxidoreductase</keyword>
<evidence type="ECO:0000256" key="1">
    <source>
        <dbReference type="ARBA" id="ARBA00009881"/>
    </source>
</evidence>
<comment type="caution">
    <text evidence="6">The sequence shown here is derived from an EMBL/GenBank/DDBJ whole genome shotgun (WGS) entry which is preliminary data.</text>
</comment>
<evidence type="ECO:0000256" key="3">
    <source>
        <dbReference type="ARBA" id="ARBA00022643"/>
    </source>
</evidence>
<dbReference type="SUPFAM" id="SSF51412">
    <property type="entry name" value="Inosine monophosphate dehydrogenase (IMPDH)"/>
    <property type="match status" value="1"/>
</dbReference>
<keyword evidence="7" id="KW-1185">Reference proteome</keyword>
<comment type="similarity">
    <text evidence="1">Belongs to the nitronate monooxygenase family. NMO class I subfamily.</text>
</comment>
<gene>
    <name evidence="6" type="ORF">Q2T52_20190</name>
</gene>
<dbReference type="RefSeq" id="WP_302078651.1">
    <property type="nucleotide sequence ID" value="NZ_JAUKWQ010000008.1"/>
</dbReference>
<dbReference type="InterPro" id="IPR013785">
    <property type="entry name" value="Aldolase_TIM"/>
</dbReference>
<accession>A0ABT8T188</accession>
<dbReference type="EMBL" id="JAUKWQ010000008">
    <property type="protein sequence ID" value="MDO1584413.1"/>
    <property type="molecule type" value="Genomic_DNA"/>
</dbReference>
<keyword evidence="3" id="KW-0288">FMN</keyword>
<evidence type="ECO:0000256" key="5">
    <source>
        <dbReference type="ARBA" id="ARBA00023033"/>
    </source>
</evidence>
<evidence type="ECO:0000256" key="4">
    <source>
        <dbReference type="ARBA" id="ARBA00023002"/>
    </source>
</evidence>
<keyword evidence="2" id="KW-0285">Flavoprotein</keyword>
<dbReference type="EC" id="1.13.12.-" evidence="6"/>
<evidence type="ECO:0000256" key="2">
    <source>
        <dbReference type="ARBA" id="ARBA00022630"/>
    </source>
</evidence>
<evidence type="ECO:0000313" key="6">
    <source>
        <dbReference type="EMBL" id="MDO1584413.1"/>
    </source>
</evidence>
<reference evidence="6" key="2">
    <citation type="submission" date="2023-07" db="EMBL/GenBank/DDBJ databases">
        <authorList>
            <person name="Sun H."/>
        </authorList>
    </citation>
    <scope>NUCLEOTIDE SEQUENCE</scope>
    <source>
        <strain evidence="6">05753</strain>
    </source>
</reference>
<dbReference type="PANTHER" id="PTHR42747">
    <property type="entry name" value="NITRONATE MONOOXYGENASE-RELATED"/>
    <property type="match status" value="1"/>
</dbReference>